<evidence type="ECO:0000256" key="3">
    <source>
        <dbReference type="ARBA" id="ARBA00006991"/>
    </source>
</evidence>
<evidence type="ECO:0000256" key="8">
    <source>
        <dbReference type="ARBA" id="ARBA00023015"/>
    </source>
</evidence>
<evidence type="ECO:0000256" key="2">
    <source>
        <dbReference type="ARBA" id="ARBA00004123"/>
    </source>
</evidence>
<keyword evidence="9" id="KW-0238">DNA-binding</keyword>
<reference evidence="17" key="2">
    <citation type="submission" date="2025-08" db="UniProtKB">
        <authorList>
            <consortium name="Ensembl"/>
        </authorList>
    </citation>
    <scope>IDENTIFICATION</scope>
</reference>
<dbReference type="FunFam" id="3.30.160.60:FF:000358">
    <property type="entry name" value="zinc finger protein 24"/>
    <property type="match status" value="1"/>
</dbReference>
<dbReference type="InterPro" id="IPR036236">
    <property type="entry name" value="Znf_C2H2_sf"/>
</dbReference>
<feature type="domain" description="C2H2-type" evidence="15">
    <location>
        <begin position="458"/>
        <end position="485"/>
    </location>
</feature>
<dbReference type="Proteomes" id="UP000005225">
    <property type="component" value="Unassembled WGS sequence"/>
</dbReference>
<dbReference type="AlphaFoldDB" id="H0X4M9"/>
<evidence type="ECO:0000256" key="7">
    <source>
        <dbReference type="ARBA" id="ARBA00022833"/>
    </source>
</evidence>
<dbReference type="PROSITE" id="PS00028">
    <property type="entry name" value="ZINC_FINGER_C2H2_1"/>
    <property type="match status" value="4"/>
</dbReference>
<keyword evidence="8" id="KW-0805">Transcription regulation</keyword>
<comment type="similarity">
    <text evidence="3">Belongs to the krueppel C2H2-type zinc-finger protein family.</text>
</comment>
<evidence type="ECO:0000259" key="16">
    <source>
        <dbReference type="PROSITE" id="PS50804"/>
    </source>
</evidence>
<reference evidence="17" key="3">
    <citation type="submission" date="2025-09" db="UniProtKB">
        <authorList>
            <consortium name="Ensembl"/>
        </authorList>
    </citation>
    <scope>IDENTIFICATION</scope>
</reference>
<keyword evidence="5" id="KW-0677">Repeat</keyword>
<keyword evidence="4" id="KW-0479">Metal-binding</keyword>
<dbReference type="Pfam" id="PF02023">
    <property type="entry name" value="SCAN"/>
    <property type="match status" value="1"/>
</dbReference>
<feature type="domain" description="C2H2-type" evidence="15">
    <location>
        <begin position="402"/>
        <end position="429"/>
    </location>
</feature>
<feature type="region of interest" description="Disordered" evidence="14">
    <location>
        <begin position="206"/>
        <end position="340"/>
    </location>
</feature>
<evidence type="ECO:0000256" key="14">
    <source>
        <dbReference type="SAM" id="MobiDB-lite"/>
    </source>
</evidence>
<evidence type="ECO:0000256" key="11">
    <source>
        <dbReference type="ARBA" id="ARBA00023242"/>
    </source>
</evidence>
<dbReference type="GO" id="GO:0008270">
    <property type="term" value="F:zinc ion binding"/>
    <property type="evidence" value="ECO:0007669"/>
    <property type="project" value="UniProtKB-KW"/>
</dbReference>
<feature type="compositionally biased region" description="Basic and acidic residues" evidence="14">
    <location>
        <begin position="313"/>
        <end position="327"/>
    </location>
</feature>
<reference evidence="18" key="1">
    <citation type="submission" date="2011-03" db="EMBL/GenBank/DDBJ databases">
        <title>Version 3 of the genome sequence of Otolemur garnettii (Bushbaby).</title>
        <authorList>
            <consortium name="The Broad Institute Genome Sequencing Platform"/>
            <person name="Di Palma F."/>
            <person name="Johnson J."/>
            <person name="Lander E.S."/>
            <person name="Lindblad-Toh K."/>
            <person name="Jaffe D.B."/>
            <person name="Gnerre S."/>
            <person name="MacCallum I."/>
            <person name="Przybylski D."/>
            <person name="Ribeiro F.J."/>
            <person name="Burton J.N."/>
            <person name="Walker B.J."/>
            <person name="Sharpe T."/>
            <person name="Hall G."/>
        </authorList>
    </citation>
    <scope>NUCLEOTIDE SEQUENCE [LARGE SCALE GENOMIC DNA]</scope>
</reference>
<feature type="domain" description="C2H2-type" evidence="15">
    <location>
        <begin position="430"/>
        <end position="457"/>
    </location>
</feature>
<feature type="region of interest" description="Disordered" evidence="14">
    <location>
        <begin position="1"/>
        <end position="26"/>
    </location>
</feature>
<dbReference type="PROSITE" id="PS50804">
    <property type="entry name" value="SCAN_BOX"/>
    <property type="match status" value="1"/>
</dbReference>
<keyword evidence="18" id="KW-1185">Reference proteome</keyword>
<organism evidence="17 18">
    <name type="scientific">Otolemur garnettii</name>
    <name type="common">Small-eared galago</name>
    <name type="synonym">Garnett's greater bushbaby</name>
    <dbReference type="NCBI Taxonomy" id="30611"/>
    <lineage>
        <taxon>Eukaryota</taxon>
        <taxon>Metazoa</taxon>
        <taxon>Chordata</taxon>
        <taxon>Craniata</taxon>
        <taxon>Vertebrata</taxon>
        <taxon>Euteleostomi</taxon>
        <taxon>Mammalia</taxon>
        <taxon>Eutheria</taxon>
        <taxon>Euarchontoglires</taxon>
        <taxon>Primates</taxon>
        <taxon>Strepsirrhini</taxon>
        <taxon>Lorisiformes</taxon>
        <taxon>Galagidae</taxon>
        <taxon>Otolemur</taxon>
    </lineage>
</organism>
<dbReference type="Pfam" id="PF00096">
    <property type="entry name" value="zf-C2H2"/>
    <property type="match status" value="4"/>
</dbReference>
<evidence type="ECO:0000313" key="18">
    <source>
        <dbReference type="Proteomes" id="UP000005225"/>
    </source>
</evidence>
<dbReference type="SUPFAM" id="SSF57667">
    <property type="entry name" value="beta-beta-alpha zinc fingers"/>
    <property type="match status" value="3"/>
</dbReference>
<evidence type="ECO:0008006" key="19">
    <source>
        <dbReference type="Google" id="ProtNLM"/>
    </source>
</evidence>
<dbReference type="STRING" id="30611.ENSOGAP00000010165"/>
<sequence>MAINGTSLPGPGKFCNSLGSEPPQLVSPQGTPLENINYDAETWHLKFRSFTCSEGDDPIKDLQRLTSLCHLWLRPDLHTTEQILDQLVLEQFLISTSPHLQAMVKENGVRSCRDLEDMLRNNMRPKKWSVVTFQGKEFLVHESDAEMADAEASGRDDVVDLSSKHRSSMNHTHVENLGASRGEGTVMGQIICFSIQGGEDLLLSGEGDLESVRPRQTLEKDLEEDRKEETAIKSQEPQCPQGPDSVRAKDRKEPQQETCLKPVDAVTPPPRVSEREVSTQSGNGGHSQSLRRSKRRKMNSTSTSQEEPQGEVPHLDSREPPAQDGRDSAPSPGTGEAVAHAPGRENFECGECNKKFPYESQLVIHQRAHSGERPFTCSCGKGFLQPSDLRVHQRIHTGEKPYTCGICSKRFTHQSTLYGHERIHTKERPYSCKFCKRSFSHKGNLNVHQRIHLGLRPFECSECKATFRQLGTFKRHLTIHSKKTSH</sequence>
<dbReference type="InterPro" id="IPR003309">
    <property type="entry name" value="SCAN_dom"/>
</dbReference>
<evidence type="ECO:0000256" key="13">
    <source>
        <dbReference type="PROSITE-ProRule" id="PRU00187"/>
    </source>
</evidence>
<dbReference type="Ensembl" id="ENSOGAT00000011350.2">
    <property type="protein sequence ID" value="ENSOGAP00000010165.2"/>
    <property type="gene ID" value="ENSOGAG00000011347.2"/>
</dbReference>
<dbReference type="InParanoid" id="H0X4M9"/>
<feature type="compositionally biased region" description="Basic and acidic residues" evidence="14">
    <location>
        <begin position="246"/>
        <end position="255"/>
    </location>
</feature>
<dbReference type="FunFam" id="3.30.160.60:FF:000060">
    <property type="entry name" value="zinc finger protein 436"/>
    <property type="match status" value="1"/>
</dbReference>
<proteinExistence type="inferred from homology"/>
<evidence type="ECO:0000256" key="5">
    <source>
        <dbReference type="ARBA" id="ARBA00022737"/>
    </source>
</evidence>
<protein>
    <recommendedName>
        <fullName evidence="19">Zinc finger and SCAN domain containing 5B</fullName>
    </recommendedName>
</protein>
<evidence type="ECO:0000256" key="9">
    <source>
        <dbReference type="ARBA" id="ARBA00023125"/>
    </source>
</evidence>
<name>H0X4M9_OTOGA</name>
<dbReference type="FunFam" id="3.30.160.60:FF:000290">
    <property type="entry name" value="Zinc finger protein 697 isoform X1"/>
    <property type="match status" value="1"/>
</dbReference>
<evidence type="ECO:0000256" key="12">
    <source>
        <dbReference type="PROSITE-ProRule" id="PRU00042"/>
    </source>
</evidence>
<dbReference type="InterPro" id="IPR013087">
    <property type="entry name" value="Znf_C2H2_type"/>
</dbReference>
<dbReference type="PANTHER" id="PTHR23226">
    <property type="entry name" value="ZINC FINGER AND SCAN DOMAIN-CONTAINING"/>
    <property type="match status" value="1"/>
</dbReference>
<dbReference type="Gene3D" id="1.10.4020.10">
    <property type="entry name" value="DNA breaking-rejoining enzymes"/>
    <property type="match status" value="1"/>
</dbReference>
<dbReference type="GeneTree" id="ENSGT00940000163048"/>
<feature type="domain" description="C2H2-type" evidence="15">
    <location>
        <begin position="375"/>
        <end position="401"/>
    </location>
</feature>
<evidence type="ECO:0000256" key="10">
    <source>
        <dbReference type="ARBA" id="ARBA00023163"/>
    </source>
</evidence>
<dbReference type="FunFam" id="3.30.160.60:FF:000446">
    <property type="entry name" value="Zinc finger protein"/>
    <property type="match status" value="1"/>
</dbReference>
<accession>H0X4M9</accession>
<dbReference type="eggNOG" id="KOG1721">
    <property type="taxonomic scope" value="Eukaryota"/>
</dbReference>
<dbReference type="Gene3D" id="3.30.160.60">
    <property type="entry name" value="Classic Zinc Finger"/>
    <property type="match status" value="5"/>
</dbReference>
<evidence type="ECO:0000259" key="15">
    <source>
        <dbReference type="PROSITE" id="PS50157"/>
    </source>
</evidence>
<dbReference type="GO" id="GO:0005634">
    <property type="term" value="C:nucleus"/>
    <property type="evidence" value="ECO:0007669"/>
    <property type="project" value="UniProtKB-SubCell"/>
</dbReference>
<dbReference type="OMA" id="FHYKSQF"/>
<dbReference type="InterPro" id="IPR038269">
    <property type="entry name" value="SCAN_sf"/>
</dbReference>
<feature type="compositionally biased region" description="Basic residues" evidence="14">
    <location>
        <begin position="289"/>
        <end position="298"/>
    </location>
</feature>
<keyword evidence="10" id="KW-0804">Transcription</keyword>
<evidence type="ECO:0000256" key="4">
    <source>
        <dbReference type="ARBA" id="ARBA00022723"/>
    </source>
</evidence>
<dbReference type="SMART" id="SM00431">
    <property type="entry name" value="SCAN"/>
    <property type="match status" value="1"/>
</dbReference>
<dbReference type="SUPFAM" id="SSF47353">
    <property type="entry name" value="Retrovirus capsid dimerization domain-like"/>
    <property type="match status" value="1"/>
</dbReference>
<evidence type="ECO:0000256" key="1">
    <source>
        <dbReference type="ARBA" id="ARBA00003767"/>
    </source>
</evidence>
<dbReference type="PANTHER" id="PTHR23226:SF306">
    <property type="entry name" value="ZINC FINGER AND SCAN DOMAIN-CONTAINING PROTEIN 5B"/>
    <property type="match status" value="1"/>
</dbReference>
<dbReference type="FunFam" id="3.30.160.60:FF:000663">
    <property type="entry name" value="Zinc finger protein 45"/>
    <property type="match status" value="1"/>
</dbReference>
<keyword evidence="7" id="KW-0862">Zinc</keyword>
<keyword evidence="6 12" id="KW-0863">Zinc-finger</keyword>
<keyword evidence="11 13" id="KW-0539">Nucleus</keyword>
<comment type="function">
    <text evidence="1">May be involved in transcriptional regulation.</text>
</comment>
<dbReference type="FunCoup" id="H0X4M9">
    <property type="interactions" value="17"/>
</dbReference>
<dbReference type="PROSITE" id="PS50157">
    <property type="entry name" value="ZINC_FINGER_C2H2_2"/>
    <property type="match status" value="5"/>
</dbReference>
<feature type="compositionally biased region" description="Polar residues" evidence="14">
    <location>
        <begin position="278"/>
        <end position="288"/>
    </location>
</feature>
<evidence type="ECO:0000313" key="17">
    <source>
        <dbReference type="Ensembl" id="ENSOGAP00000010165.2"/>
    </source>
</evidence>
<feature type="domain" description="C2H2-type" evidence="15">
    <location>
        <begin position="347"/>
        <end position="374"/>
    </location>
</feature>
<dbReference type="SMART" id="SM00355">
    <property type="entry name" value="ZnF_C2H2"/>
    <property type="match status" value="5"/>
</dbReference>
<dbReference type="GO" id="GO:0000981">
    <property type="term" value="F:DNA-binding transcription factor activity, RNA polymerase II-specific"/>
    <property type="evidence" value="ECO:0007669"/>
    <property type="project" value="TreeGrafter"/>
</dbReference>
<dbReference type="GO" id="GO:0000978">
    <property type="term" value="F:RNA polymerase II cis-regulatory region sequence-specific DNA binding"/>
    <property type="evidence" value="ECO:0007669"/>
    <property type="project" value="TreeGrafter"/>
</dbReference>
<feature type="domain" description="SCAN box" evidence="16">
    <location>
        <begin position="44"/>
        <end position="107"/>
    </location>
</feature>
<dbReference type="EMBL" id="AAQR03119274">
    <property type="status" value="NOT_ANNOTATED_CDS"/>
    <property type="molecule type" value="Genomic_DNA"/>
</dbReference>
<evidence type="ECO:0000256" key="6">
    <source>
        <dbReference type="ARBA" id="ARBA00022771"/>
    </source>
</evidence>
<comment type="subcellular location">
    <subcellularLocation>
        <location evidence="2 13">Nucleus</location>
    </subcellularLocation>
</comment>
<dbReference type="CDD" id="cd07936">
    <property type="entry name" value="SCAN"/>
    <property type="match status" value="1"/>
</dbReference>
<feature type="compositionally biased region" description="Basic and acidic residues" evidence="14">
    <location>
        <begin position="210"/>
        <end position="231"/>
    </location>
</feature>